<dbReference type="Pfam" id="PF24381">
    <property type="entry name" value="DUF7537"/>
    <property type="match status" value="1"/>
</dbReference>
<keyword evidence="3" id="KW-1185">Reference proteome</keyword>
<feature type="compositionally biased region" description="Low complexity" evidence="1">
    <location>
        <begin position="27"/>
        <end position="54"/>
    </location>
</feature>
<name>M0I7W1_9EURY</name>
<dbReference type="PATRIC" id="fig|662479.7.peg.2473"/>
<sequence>MGYRWSILVALSIVLLAGCSGVGLGPGSPSVDTPTPANTSTPTATPATTSATPTEGRQQFPPGLAADGVEEPFTALDAHASALREKSYTVHEVREIRYANGTLYTRDSSATRVSSTPGRYLYRSTVNGTAPQFLDGTNGTLVHYSNGSAVFRKTEIDENASYGIVTGPGKEPVSPTAVEHGTPLNDERIAVLFGALSNASVTQQDDFFARVTATSLSGESVDIDGNQVSNVTAVSFTATVGSDGQVREYRLTLRGTLNGHEVNATEHVTYTDVDSTTVEPPAWYDNAASNSTA</sequence>
<reference evidence="2 3" key="1">
    <citation type="journal article" date="2014" name="PLoS Genet.">
        <title>Phylogenetically driven sequencing of extremely halophilic archaea reveals strategies for static and dynamic osmo-response.</title>
        <authorList>
            <person name="Becker E.A."/>
            <person name="Seitzer P.M."/>
            <person name="Tritt A."/>
            <person name="Larsen D."/>
            <person name="Krusor M."/>
            <person name="Yao A.I."/>
            <person name="Wu D."/>
            <person name="Madern D."/>
            <person name="Eisen J.A."/>
            <person name="Darling A.E."/>
            <person name="Facciotti M.T."/>
        </authorList>
    </citation>
    <scope>NUCLEOTIDE SEQUENCE [LARGE SCALE GENOMIC DNA]</scope>
    <source>
        <strain evidence="2 3">ATCC BAA-1512</strain>
    </source>
</reference>
<organism evidence="2 3">
    <name type="scientific">Haloferax mucosum ATCC BAA-1512</name>
    <dbReference type="NCBI Taxonomy" id="662479"/>
    <lineage>
        <taxon>Archaea</taxon>
        <taxon>Methanobacteriati</taxon>
        <taxon>Methanobacteriota</taxon>
        <taxon>Stenosarchaea group</taxon>
        <taxon>Halobacteria</taxon>
        <taxon>Halobacteriales</taxon>
        <taxon>Haloferacaceae</taxon>
        <taxon>Haloferax</taxon>
    </lineage>
</organism>
<dbReference type="Proteomes" id="UP000011550">
    <property type="component" value="Unassembled WGS sequence"/>
</dbReference>
<evidence type="ECO:0008006" key="4">
    <source>
        <dbReference type="Google" id="ProtNLM"/>
    </source>
</evidence>
<gene>
    <name evidence="2" type="ORF">C440_12209</name>
</gene>
<dbReference type="PROSITE" id="PS51257">
    <property type="entry name" value="PROKAR_LIPOPROTEIN"/>
    <property type="match status" value="1"/>
</dbReference>
<accession>M0I7W1</accession>
<evidence type="ECO:0000313" key="2">
    <source>
        <dbReference type="EMBL" id="ELZ92881.1"/>
    </source>
</evidence>
<dbReference type="InterPro" id="IPR055959">
    <property type="entry name" value="DUF7537"/>
</dbReference>
<evidence type="ECO:0000313" key="3">
    <source>
        <dbReference type="Proteomes" id="UP000011550"/>
    </source>
</evidence>
<evidence type="ECO:0000256" key="1">
    <source>
        <dbReference type="SAM" id="MobiDB-lite"/>
    </source>
</evidence>
<dbReference type="OrthoDB" id="304960at2157"/>
<comment type="caution">
    <text evidence="2">The sequence shown here is derived from an EMBL/GenBank/DDBJ whole genome shotgun (WGS) entry which is preliminary data.</text>
</comment>
<dbReference type="EMBL" id="AOLN01000017">
    <property type="protein sequence ID" value="ELZ92881.1"/>
    <property type="molecule type" value="Genomic_DNA"/>
</dbReference>
<proteinExistence type="predicted"/>
<protein>
    <recommendedName>
        <fullName evidence="4">Lipoprotein</fullName>
    </recommendedName>
</protein>
<dbReference type="AlphaFoldDB" id="M0I7W1"/>
<feature type="region of interest" description="Disordered" evidence="1">
    <location>
        <begin position="27"/>
        <end position="59"/>
    </location>
</feature>